<organism evidence="8 9">
    <name type="scientific">Stella humosa</name>
    <dbReference type="NCBI Taxonomy" id="94"/>
    <lineage>
        <taxon>Bacteria</taxon>
        <taxon>Pseudomonadati</taxon>
        <taxon>Pseudomonadota</taxon>
        <taxon>Alphaproteobacteria</taxon>
        <taxon>Rhodospirillales</taxon>
        <taxon>Stellaceae</taxon>
        <taxon>Stella</taxon>
    </lineage>
</organism>
<evidence type="ECO:0000256" key="1">
    <source>
        <dbReference type="ARBA" id="ARBA00001946"/>
    </source>
</evidence>
<feature type="binding site" evidence="6">
    <location>
        <position position="129"/>
    </location>
    <ligand>
        <name>Mg(2+)</name>
        <dbReference type="ChEBI" id="CHEBI:18420"/>
    </ligand>
</feature>
<evidence type="ECO:0000256" key="3">
    <source>
        <dbReference type="ARBA" id="ARBA00022723"/>
    </source>
</evidence>
<evidence type="ECO:0000259" key="7">
    <source>
        <dbReference type="Pfam" id="PF03328"/>
    </source>
</evidence>
<dbReference type="Gene3D" id="3.20.20.60">
    <property type="entry name" value="Phosphoenolpyruvate-binding domains"/>
    <property type="match status" value="1"/>
</dbReference>
<dbReference type="PANTHER" id="PTHR32308">
    <property type="entry name" value="LYASE BETA SUBUNIT, PUTATIVE (AFU_ORTHOLOGUE AFUA_4G13030)-RELATED"/>
    <property type="match status" value="1"/>
</dbReference>
<reference evidence="8 9" key="1">
    <citation type="submission" date="2018-11" db="EMBL/GenBank/DDBJ databases">
        <title>Genomic Encyclopedia of Type Strains, Phase IV (KMG-IV): sequencing the most valuable type-strain genomes for metagenomic binning, comparative biology and taxonomic classification.</title>
        <authorList>
            <person name="Goeker M."/>
        </authorList>
    </citation>
    <scope>NUCLEOTIDE SEQUENCE [LARGE SCALE GENOMIC DNA]</scope>
    <source>
        <strain evidence="8 9">DSM 5900</strain>
    </source>
</reference>
<accession>A0A3N1LHB0</accession>
<comment type="caution">
    <text evidence="8">The sequence shown here is derived from an EMBL/GenBank/DDBJ whole genome shotgun (WGS) entry which is preliminary data.</text>
</comment>
<dbReference type="InterPro" id="IPR015813">
    <property type="entry name" value="Pyrv/PenolPyrv_kinase-like_dom"/>
</dbReference>
<dbReference type="RefSeq" id="WP_123690151.1">
    <property type="nucleotide sequence ID" value="NZ_AP019700.1"/>
</dbReference>
<dbReference type="GO" id="GO:0000287">
    <property type="term" value="F:magnesium ion binding"/>
    <property type="evidence" value="ECO:0007669"/>
    <property type="project" value="TreeGrafter"/>
</dbReference>
<evidence type="ECO:0000256" key="6">
    <source>
        <dbReference type="PIRSR" id="PIRSR015582-2"/>
    </source>
</evidence>
<evidence type="ECO:0000256" key="4">
    <source>
        <dbReference type="ARBA" id="ARBA00022842"/>
    </source>
</evidence>
<dbReference type="OrthoDB" id="9800547at2"/>
<keyword evidence="9" id="KW-1185">Reference proteome</keyword>
<evidence type="ECO:0000313" key="8">
    <source>
        <dbReference type="EMBL" id="ROP90752.1"/>
    </source>
</evidence>
<dbReference type="Proteomes" id="UP000278222">
    <property type="component" value="Unassembled WGS sequence"/>
</dbReference>
<keyword evidence="8" id="KW-0456">Lyase</keyword>
<dbReference type="PANTHER" id="PTHR32308:SF0">
    <property type="entry name" value="HPCH_HPAI ALDOLASE_CITRATE LYASE DOMAIN-CONTAINING PROTEIN"/>
    <property type="match status" value="1"/>
</dbReference>
<dbReference type="InterPro" id="IPR040442">
    <property type="entry name" value="Pyrv_kinase-like_dom_sf"/>
</dbReference>
<comment type="similarity">
    <text evidence="2">Belongs to the HpcH/HpaI aldolase family.</text>
</comment>
<dbReference type="SUPFAM" id="SSF51621">
    <property type="entry name" value="Phosphoenolpyruvate/pyruvate domain"/>
    <property type="match status" value="1"/>
</dbReference>
<dbReference type="EMBL" id="RJKX01000014">
    <property type="protein sequence ID" value="ROP90752.1"/>
    <property type="molecule type" value="Genomic_DNA"/>
</dbReference>
<dbReference type="InterPro" id="IPR005000">
    <property type="entry name" value="Aldolase/citrate-lyase_domain"/>
</dbReference>
<evidence type="ECO:0000313" key="9">
    <source>
        <dbReference type="Proteomes" id="UP000278222"/>
    </source>
</evidence>
<gene>
    <name evidence="8" type="ORF">EDC65_2610</name>
</gene>
<evidence type="ECO:0000256" key="2">
    <source>
        <dbReference type="ARBA" id="ARBA00005568"/>
    </source>
</evidence>
<proteinExistence type="inferred from homology"/>
<feature type="binding site" evidence="5">
    <location>
        <position position="129"/>
    </location>
    <ligand>
        <name>substrate</name>
    </ligand>
</feature>
<comment type="cofactor">
    <cofactor evidence="1">
        <name>Mg(2+)</name>
        <dbReference type="ChEBI" id="CHEBI:18420"/>
    </cofactor>
</comment>
<evidence type="ECO:0000256" key="5">
    <source>
        <dbReference type="PIRSR" id="PIRSR015582-1"/>
    </source>
</evidence>
<dbReference type="GO" id="GO:0016829">
    <property type="term" value="F:lyase activity"/>
    <property type="evidence" value="ECO:0007669"/>
    <property type="project" value="UniProtKB-KW"/>
</dbReference>
<name>A0A3N1LHB0_9PROT</name>
<sequence length="288" mass="29959">MRRLRRSKLFVPGSRPELFDKAFASAADGISFDLEDAVAAAQKADARVAVARALRAAAGSAKEVIVRVNPLASGLMFDDILEVAGSGLDVVNVPKVESPRDLHVAEELLAHVERKLGLKARIGLMPTIESAAGLRHAHAIATASGRVVALQLGTGDLAASTGLRPTTEGLTAIRTMLLLAAAEAGVDALDSAFTGIADLAAFERDAEASRGLGFRGKSCIHPTQVPIANRVFAPTAAEVATARRLVAAYDAAVRDGIGAIAHEGRLVDLPIAETARDLVRAASIEQEG</sequence>
<dbReference type="InterPro" id="IPR011206">
    <property type="entry name" value="Citrate_lyase_beta/mcl1/mcl2"/>
</dbReference>
<keyword evidence="3 6" id="KW-0479">Metal-binding</keyword>
<feature type="domain" description="HpcH/HpaI aldolase/citrate lyase" evidence="7">
    <location>
        <begin position="6"/>
        <end position="222"/>
    </location>
</feature>
<keyword evidence="4 6" id="KW-0460">Magnesium</keyword>
<dbReference type="GO" id="GO:0006107">
    <property type="term" value="P:oxaloacetate metabolic process"/>
    <property type="evidence" value="ECO:0007669"/>
    <property type="project" value="TreeGrafter"/>
</dbReference>
<dbReference type="AlphaFoldDB" id="A0A3N1LHB0"/>
<feature type="binding site" evidence="5">
    <location>
        <position position="67"/>
    </location>
    <ligand>
        <name>substrate</name>
    </ligand>
</feature>
<protein>
    <submittedName>
        <fullName evidence="8">Citrate lyase subunit beta/citryl-CoA lyase</fullName>
    </submittedName>
</protein>
<dbReference type="Pfam" id="PF03328">
    <property type="entry name" value="HpcH_HpaI"/>
    <property type="match status" value="1"/>
</dbReference>
<dbReference type="PIRSF" id="PIRSF015582">
    <property type="entry name" value="Cit_lyase_B"/>
    <property type="match status" value="1"/>
</dbReference>
<feature type="binding site" evidence="6">
    <location>
        <position position="156"/>
    </location>
    <ligand>
        <name>Mg(2+)</name>
        <dbReference type="ChEBI" id="CHEBI:18420"/>
    </ligand>
</feature>